<evidence type="ECO:0000256" key="6">
    <source>
        <dbReference type="ARBA" id="ARBA00022833"/>
    </source>
</evidence>
<evidence type="ECO:0000313" key="15">
    <source>
        <dbReference type="Proteomes" id="UP001187531"/>
    </source>
</evidence>
<evidence type="ECO:0000256" key="7">
    <source>
        <dbReference type="ARBA" id="ARBA00023015"/>
    </source>
</evidence>
<proteinExistence type="inferred from homology"/>
<keyword evidence="5 11" id="KW-0863">Zinc-finger</keyword>
<dbReference type="InterPro" id="IPR050752">
    <property type="entry name" value="C2H2-ZF_domain"/>
</dbReference>
<dbReference type="PROSITE" id="PS00028">
    <property type="entry name" value="ZINC_FINGER_C2H2_1"/>
    <property type="match status" value="9"/>
</dbReference>
<dbReference type="Gene3D" id="3.30.160.60">
    <property type="entry name" value="Classic Zinc Finger"/>
    <property type="match status" value="10"/>
</dbReference>
<dbReference type="Pfam" id="PF00096">
    <property type="entry name" value="zf-C2H2"/>
    <property type="match status" value="6"/>
</dbReference>
<keyword evidence="6" id="KW-0862">Zinc</keyword>
<evidence type="ECO:0000256" key="4">
    <source>
        <dbReference type="ARBA" id="ARBA00022737"/>
    </source>
</evidence>
<evidence type="ECO:0000256" key="8">
    <source>
        <dbReference type="ARBA" id="ARBA00023125"/>
    </source>
</evidence>
<keyword evidence="15" id="KW-1185">Reference proteome</keyword>
<evidence type="ECO:0000256" key="12">
    <source>
        <dbReference type="SAM" id="MobiDB-lite"/>
    </source>
</evidence>
<dbReference type="GO" id="GO:0032502">
    <property type="term" value="P:developmental process"/>
    <property type="evidence" value="ECO:0007669"/>
    <property type="project" value="UniProtKB-ARBA"/>
</dbReference>
<evidence type="ECO:0000256" key="11">
    <source>
        <dbReference type="PROSITE-ProRule" id="PRU00042"/>
    </source>
</evidence>
<accession>A0AA88I3S9</accession>
<comment type="similarity">
    <text evidence="2">Belongs to the krueppel C2H2-type zinc-finger protein family.</text>
</comment>
<dbReference type="FunFam" id="3.30.160.60:FF:000557">
    <property type="entry name" value="zinc finger and SCAN domain-containing protein 29"/>
    <property type="match status" value="3"/>
</dbReference>
<evidence type="ECO:0000256" key="2">
    <source>
        <dbReference type="ARBA" id="ARBA00006991"/>
    </source>
</evidence>
<name>A0AA88I3S9_ARTSF</name>
<feature type="domain" description="C2H2-type" evidence="13">
    <location>
        <begin position="382"/>
        <end position="409"/>
    </location>
</feature>
<comment type="caution">
    <text evidence="14">The sequence shown here is derived from an EMBL/GenBank/DDBJ whole genome shotgun (WGS) entry which is preliminary data.</text>
</comment>
<feature type="domain" description="C2H2-type" evidence="13">
    <location>
        <begin position="494"/>
        <end position="521"/>
    </location>
</feature>
<sequence>MDLPQIPKMAELITLSESSDIKNGVQDALSGDSKELCDISHLNLGLKGEAVSASTFSEFSGSCKLEPDTQELGSTFFHNKEVEDASLNDAETVMEISNSTLLNGRQNLPVVVSPAIFNSLSELDSQELNSNNEETAESRVSSADGVTPPKLLGPKLIVRIRKLTEKTIEELRAGIWRCDSCGKTEKSFLMLDLHIDTGCEELSPIECDVCPAVIRDHTNFVCHFMEHQMGEKRRCPICLREGIDDMTKHLLLQGHFSPNTQLNRQENASLGIVQNPFKIGCSISFELTSKAKGLNNQKTYSTSCLHSKKLKKVEKHQRLLADKKPLECDLCKKCFWVLRDLKRHQRVHTGERLFKCNICEKAFSQFGNLNRHQRVHTGEKPFKCDVCKKSFSELSSLNTHRRVHTGEKPFKCYICTKSFSDISNLSRHKILHTGQKPFSCDVCNKCFSMNSSLKTHQRVHTGEKPFKCTVCKKSFSLSGDLKKHQVVHTGLKPFKCDACDNWFSRICSLNRHKRLHTGDKPFKCNICRKTFAQAGYLNNHQKIHLSVKPFKCGVCERAFSFQSNLHRHLKTHSRKKSAT</sequence>
<gene>
    <name evidence="14" type="ORF">QYM36_003364</name>
</gene>
<evidence type="ECO:0000256" key="9">
    <source>
        <dbReference type="ARBA" id="ARBA00023163"/>
    </source>
</evidence>
<feature type="domain" description="C2H2-type" evidence="13">
    <location>
        <begin position="326"/>
        <end position="353"/>
    </location>
</feature>
<dbReference type="SUPFAM" id="SSF57667">
    <property type="entry name" value="beta-beta-alpha zinc fingers"/>
    <property type="match status" value="5"/>
</dbReference>
<dbReference type="InterPro" id="IPR036236">
    <property type="entry name" value="Znf_C2H2_sf"/>
</dbReference>
<dbReference type="PANTHER" id="PTHR24384">
    <property type="entry name" value="FINGER PUTATIVE TRANSCRIPTION FACTOR FAMILY-RELATED"/>
    <property type="match status" value="1"/>
</dbReference>
<dbReference type="GO" id="GO:0005634">
    <property type="term" value="C:nucleus"/>
    <property type="evidence" value="ECO:0007669"/>
    <property type="project" value="UniProtKB-SubCell"/>
</dbReference>
<feature type="region of interest" description="Disordered" evidence="12">
    <location>
        <begin position="127"/>
        <end position="147"/>
    </location>
</feature>
<feature type="domain" description="C2H2-type" evidence="13">
    <location>
        <begin position="410"/>
        <end position="437"/>
    </location>
</feature>
<dbReference type="FunFam" id="3.30.160.60:FF:000012">
    <property type="entry name" value="RB-associated KRAB zinc finger protein-like"/>
    <property type="match status" value="1"/>
</dbReference>
<evidence type="ECO:0000256" key="10">
    <source>
        <dbReference type="ARBA" id="ARBA00023242"/>
    </source>
</evidence>
<keyword evidence="10" id="KW-0539">Nucleus</keyword>
<feature type="domain" description="C2H2-type" evidence="13">
    <location>
        <begin position="466"/>
        <end position="493"/>
    </location>
</feature>
<feature type="domain" description="C2H2-type" evidence="13">
    <location>
        <begin position="522"/>
        <end position="549"/>
    </location>
</feature>
<comment type="subcellular location">
    <subcellularLocation>
        <location evidence="1">Nucleus</location>
    </subcellularLocation>
</comment>
<evidence type="ECO:0000256" key="1">
    <source>
        <dbReference type="ARBA" id="ARBA00004123"/>
    </source>
</evidence>
<dbReference type="AlphaFoldDB" id="A0AA88I3S9"/>
<keyword evidence="7" id="KW-0805">Transcription regulation</keyword>
<dbReference type="SMART" id="SM00355">
    <property type="entry name" value="ZnF_C2H2"/>
    <property type="match status" value="10"/>
</dbReference>
<feature type="domain" description="C2H2-type" evidence="13">
    <location>
        <begin position="354"/>
        <end position="381"/>
    </location>
</feature>
<reference evidence="14" key="1">
    <citation type="submission" date="2023-07" db="EMBL/GenBank/DDBJ databases">
        <title>Chromosome-level genome assembly of Artemia franciscana.</title>
        <authorList>
            <person name="Jo E."/>
        </authorList>
    </citation>
    <scope>NUCLEOTIDE SEQUENCE</scope>
    <source>
        <tissue evidence="14">Whole body</tissue>
    </source>
</reference>
<dbReference type="FunFam" id="3.30.160.60:FF:000030">
    <property type="entry name" value="Zinc finger protein 628"/>
    <property type="match status" value="1"/>
</dbReference>
<dbReference type="FunFam" id="3.30.160.60:FF:002343">
    <property type="entry name" value="Zinc finger protein 33A"/>
    <property type="match status" value="3"/>
</dbReference>
<feature type="domain" description="C2H2-type" evidence="13">
    <location>
        <begin position="550"/>
        <end position="577"/>
    </location>
</feature>
<evidence type="ECO:0000256" key="3">
    <source>
        <dbReference type="ARBA" id="ARBA00022723"/>
    </source>
</evidence>
<dbReference type="GO" id="GO:0000978">
    <property type="term" value="F:RNA polymerase II cis-regulatory region sequence-specific DNA binding"/>
    <property type="evidence" value="ECO:0007669"/>
    <property type="project" value="TreeGrafter"/>
</dbReference>
<dbReference type="GO" id="GO:0000981">
    <property type="term" value="F:DNA-binding transcription factor activity, RNA polymerase II-specific"/>
    <property type="evidence" value="ECO:0007669"/>
    <property type="project" value="TreeGrafter"/>
</dbReference>
<keyword evidence="8" id="KW-0238">DNA-binding</keyword>
<keyword evidence="4" id="KW-0677">Repeat</keyword>
<evidence type="ECO:0000256" key="5">
    <source>
        <dbReference type="ARBA" id="ARBA00022771"/>
    </source>
</evidence>
<dbReference type="GO" id="GO:0008270">
    <property type="term" value="F:zinc ion binding"/>
    <property type="evidence" value="ECO:0007669"/>
    <property type="project" value="UniProtKB-KW"/>
</dbReference>
<dbReference type="FunFam" id="3.30.160.60:FF:000202">
    <property type="entry name" value="Zinc finger protein 574"/>
    <property type="match status" value="1"/>
</dbReference>
<evidence type="ECO:0000313" key="14">
    <source>
        <dbReference type="EMBL" id="KAK2721054.1"/>
    </source>
</evidence>
<dbReference type="EMBL" id="JAVRJZ010000006">
    <property type="protein sequence ID" value="KAK2721054.1"/>
    <property type="molecule type" value="Genomic_DNA"/>
</dbReference>
<dbReference type="Pfam" id="PF13912">
    <property type="entry name" value="zf-C2H2_6"/>
    <property type="match status" value="1"/>
</dbReference>
<organism evidence="14 15">
    <name type="scientific">Artemia franciscana</name>
    <name type="common">Brine shrimp</name>
    <name type="synonym">Artemia sanfranciscana</name>
    <dbReference type="NCBI Taxonomy" id="6661"/>
    <lineage>
        <taxon>Eukaryota</taxon>
        <taxon>Metazoa</taxon>
        <taxon>Ecdysozoa</taxon>
        <taxon>Arthropoda</taxon>
        <taxon>Crustacea</taxon>
        <taxon>Branchiopoda</taxon>
        <taxon>Anostraca</taxon>
        <taxon>Artemiidae</taxon>
        <taxon>Artemia</taxon>
    </lineage>
</organism>
<dbReference type="InterPro" id="IPR013087">
    <property type="entry name" value="Znf_C2H2_type"/>
</dbReference>
<dbReference type="Proteomes" id="UP001187531">
    <property type="component" value="Unassembled WGS sequence"/>
</dbReference>
<keyword evidence="9" id="KW-0804">Transcription</keyword>
<dbReference type="PROSITE" id="PS50157">
    <property type="entry name" value="ZINC_FINGER_C2H2_2"/>
    <property type="match status" value="9"/>
</dbReference>
<feature type="compositionally biased region" description="Polar residues" evidence="12">
    <location>
        <begin position="127"/>
        <end position="141"/>
    </location>
</feature>
<evidence type="ECO:0000259" key="13">
    <source>
        <dbReference type="PROSITE" id="PS50157"/>
    </source>
</evidence>
<protein>
    <recommendedName>
        <fullName evidence="13">C2H2-type domain-containing protein</fullName>
    </recommendedName>
</protein>
<dbReference type="PANTHER" id="PTHR24384:SF218">
    <property type="entry name" value="ZINC FINGER PROTEIN 502"/>
    <property type="match status" value="1"/>
</dbReference>
<keyword evidence="3" id="KW-0479">Metal-binding</keyword>
<feature type="domain" description="C2H2-type" evidence="13">
    <location>
        <begin position="438"/>
        <end position="465"/>
    </location>
</feature>